<dbReference type="AlphaFoldDB" id="A0A7S2YE66"/>
<feature type="region of interest" description="Disordered" evidence="1">
    <location>
        <begin position="1"/>
        <end position="114"/>
    </location>
</feature>
<organism evidence="2">
    <name type="scientific">Entomoneis paludosa</name>
    <dbReference type="NCBI Taxonomy" id="265537"/>
    <lineage>
        <taxon>Eukaryota</taxon>
        <taxon>Sar</taxon>
        <taxon>Stramenopiles</taxon>
        <taxon>Ochrophyta</taxon>
        <taxon>Bacillariophyta</taxon>
        <taxon>Bacillariophyceae</taxon>
        <taxon>Bacillariophycidae</taxon>
        <taxon>Entomoneidaceae</taxon>
        <taxon>Entomoneis</taxon>
    </lineage>
</organism>
<name>A0A7S2YE66_9STRA</name>
<gene>
    <name evidence="2" type="ORF">APAL1065_LOCUS14370</name>
</gene>
<protein>
    <submittedName>
        <fullName evidence="2">Uncharacterized protein</fullName>
    </submittedName>
</protein>
<feature type="compositionally biased region" description="Basic and acidic residues" evidence="1">
    <location>
        <begin position="24"/>
        <end position="41"/>
    </location>
</feature>
<feature type="compositionally biased region" description="Basic and acidic residues" evidence="1">
    <location>
        <begin position="1"/>
        <end position="13"/>
    </location>
</feature>
<evidence type="ECO:0000313" key="2">
    <source>
        <dbReference type="EMBL" id="CAD9971029.1"/>
    </source>
</evidence>
<proteinExistence type="predicted"/>
<sequence length="114" mass="13107">MVKEENDDHESGRPRSRFGSNVPEFRREERRNPPPHEEERPINVSLEAPANNQDDENGRDALVEILNQALSLVEEGGEIPEDAESHQEDHDEEQPATQHQEEEDDQSSAESRER</sequence>
<evidence type="ECO:0000256" key="1">
    <source>
        <dbReference type="SAM" id="MobiDB-lite"/>
    </source>
</evidence>
<accession>A0A7S2YE66</accession>
<reference evidence="2" key="1">
    <citation type="submission" date="2021-01" db="EMBL/GenBank/DDBJ databases">
        <authorList>
            <person name="Corre E."/>
            <person name="Pelletier E."/>
            <person name="Niang G."/>
            <person name="Scheremetjew M."/>
            <person name="Finn R."/>
            <person name="Kale V."/>
            <person name="Holt S."/>
            <person name="Cochrane G."/>
            <person name="Meng A."/>
            <person name="Brown T."/>
            <person name="Cohen L."/>
        </authorList>
    </citation>
    <scope>NUCLEOTIDE SEQUENCE</scope>
    <source>
        <strain evidence="2">CCMP125</strain>
    </source>
</reference>
<dbReference type="EMBL" id="HBHT01021426">
    <property type="protein sequence ID" value="CAD9971029.1"/>
    <property type="molecule type" value="Transcribed_RNA"/>
</dbReference>